<reference evidence="1" key="1">
    <citation type="submission" date="2021-01" db="EMBL/GenBank/DDBJ databases">
        <title>Adiantum capillus-veneris genome.</title>
        <authorList>
            <person name="Fang Y."/>
            <person name="Liao Q."/>
        </authorList>
    </citation>
    <scope>NUCLEOTIDE SEQUENCE</scope>
    <source>
        <strain evidence="1">H3</strain>
        <tissue evidence="1">Leaf</tissue>
    </source>
</reference>
<organism evidence="1 2">
    <name type="scientific">Adiantum capillus-veneris</name>
    <name type="common">Maidenhair fern</name>
    <dbReference type="NCBI Taxonomy" id="13818"/>
    <lineage>
        <taxon>Eukaryota</taxon>
        <taxon>Viridiplantae</taxon>
        <taxon>Streptophyta</taxon>
        <taxon>Embryophyta</taxon>
        <taxon>Tracheophyta</taxon>
        <taxon>Polypodiopsida</taxon>
        <taxon>Polypodiidae</taxon>
        <taxon>Polypodiales</taxon>
        <taxon>Pteridineae</taxon>
        <taxon>Pteridaceae</taxon>
        <taxon>Vittarioideae</taxon>
        <taxon>Adiantum</taxon>
    </lineage>
</organism>
<accession>A0A9D4ZJ36</accession>
<dbReference type="AlphaFoldDB" id="A0A9D4ZJ36"/>
<evidence type="ECO:0000313" key="1">
    <source>
        <dbReference type="EMBL" id="KAI5077483.1"/>
    </source>
</evidence>
<dbReference type="EMBL" id="JABFUD020000007">
    <property type="protein sequence ID" value="KAI5077483.1"/>
    <property type="molecule type" value="Genomic_DNA"/>
</dbReference>
<dbReference type="Proteomes" id="UP000886520">
    <property type="component" value="Chromosome 7"/>
</dbReference>
<name>A0A9D4ZJ36_ADICA</name>
<sequence>MVYLKIQLLRGLKLSTQRHEKSEQVLLSATTNTSRGEGGYERCSATTHRSLKAEKKIKREHTLLTYRKEEKKGAKAVPLEHCMYSKGEGGEVVQLDNVGIAQEEEGWLLPSLPYFG</sequence>
<evidence type="ECO:0000313" key="2">
    <source>
        <dbReference type="Proteomes" id="UP000886520"/>
    </source>
</evidence>
<gene>
    <name evidence="1" type="ORF">GOP47_0007307</name>
</gene>
<dbReference type="OrthoDB" id="185373at2759"/>
<keyword evidence="2" id="KW-1185">Reference proteome</keyword>
<comment type="caution">
    <text evidence="1">The sequence shown here is derived from an EMBL/GenBank/DDBJ whole genome shotgun (WGS) entry which is preliminary data.</text>
</comment>
<protein>
    <submittedName>
        <fullName evidence="1">Uncharacterized protein</fullName>
    </submittedName>
</protein>
<proteinExistence type="predicted"/>